<keyword evidence="3" id="KW-1185">Reference proteome</keyword>
<dbReference type="EMBL" id="JAINZZ010000033">
    <property type="protein sequence ID" value="MBY8880569.1"/>
    <property type="molecule type" value="Genomic_DNA"/>
</dbReference>
<dbReference type="Proteomes" id="UP000778578">
    <property type="component" value="Unassembled WGS sequence"/>
</dbReference>
<proteinExistence type="predicted"/>
<dbReference type="RefSeq" id="WP_222965722.1">
    <property type="nucleotide sequence ID" value="NZ_JAINZZ010000033.1"/>
</dbReference>
<evidence type="ECO:0000256" key="1">
    <source>
        <dbReference type="SAM" id="MobiDB-lite"/>
    </source>
</evidence>
<gene>
    <name evidence="2" type="ORF">K7862_23450</name>
</gene>
<feature type="region of interest" description="Disordered" evidence="1">
    <location>
        <begin position="1"/>
        <end position="57"/>
    </location>
</feature>
<feature type="compositionally biased region" description="Pro residues" evidence="1">
    <location>
        <begin position="1"/>
        <end position="19"/>
    </location>
</feature>
<organism evidence="2 3">
    <name type="scientific">Actinacidiphila acidipaludis</name>
    <dbReference type="NCBI Taxonomy" id="2873382"/>
    <lineage>
        <taxon>Bacteria</taxon>
        <taxon>Bacillati</taxon>
        <taxon>Actinomycetota</taxon>
        <taxon>Actinomycetes</taxon>
        <taxon>Kitasatosporales</taxon>
        <taxon>Streptomycetaceae</taxon>
        <taxon>Actinacidiphila</taxon>
    </lineage>
</organism>
<comment type="caution">
    <text evidence="2">The sequence shown here is derived from an EMBL/GenBank/DDBJ whole genome shotgun (WGS) entry which is preliminary data.</text>
</comment>
<evidence type="ECO:0000313" key="2">
    <source>
        <dbReference type="EMBL" id="MBY8880569.1"/>
    </source>
</evidence>
<sequence length="57" mass="5985">MPSRVPPPGPHPRPGPPPSSGDVVERTGQAVDDHPVRSLGGWDRPVPSRAPAGTLCW</sequence>
<evidence type="ECO:0000313" key="3">
    <source>
        <dbReference type="Proteomes" id="UP000778578"/>
    </source>
</evidence>
<reference evidence="2 3" key="1">
    <citation type="submission" date="2021-08" db="EMBL/GenBank/DDBJ databases">
        <title>WGS of actinomycetes from Thailand.</title>
        <authorList>
            <person name="Thawai C."/>
        </authorList>
    </citation>
    <scope>NUCLEOTIDE SEQUENCE [LARGE SCALE GENOMIC DNA]</scope>
    <source>
        <strain evidence="2 3">PLK6-54</strain>
    </source>
</reference>
<protein>
    <submittedName>
        <fullName evidence="2">Uncharacterized protein</fullName>
    </submittedName>
</protein>
<accession>A0ABS7QBN9</accession>
<name>A0ABS7QBN9_9ACTN</name>